<dbReference type="Proteomes" id="UP000215914">
    <property type="component" value="Unassembled WGS sequence"/>
</dbReference>
<protein>
    <submittedName>
        <fullName evidence="2">Uncharacterized protein</fullName>
    </submittedName>
</protein>
<evidence type="ECO:0000313" key="3">
    <source>
        <dbReference type="Proteomes" id="UP000215914"/>
    </source>
</evidence>
<comment type="caution">
    <text evidence="2">The sequence shown here is derived from an EMBL/GenBank/DDBJ whole genome shotgun (WGS) entry which is preliminary data.</text>
</comment>
<feature type="compositionally biased region" description="Acidic residues" evidence="1">
    <location>
        <begin position="21"/>
        <end position="31"/>
    </location>
</feature>
<feature type="region of interest" description="Disordered" evidence="1">
    <location>
        <begin position="268"/>
        <end position="296"/>
    </location>
</feature>
<dbReference type="Gramene" id="mRNA:HanXRQr2_Chr16g0740291">
    <property type="protein sequence ID" value="CDS:HanXRQr2_Chr16g0740291.1"/>
    <property type="gene ID" value="HanXRQr2_Chr16g0740291"/>
</dbReference>
<sequence>MAIVSDDDEVAPAPEVFTSDTESDPEMISYDDDDFKPFALPDFGDDVPFADGIPADDIFALPILIHDHLIIGHPDGEHLVAPIPIDVVPLAAVPPEDWPFDDLLDDDFDIFAGDHPACEQGDGEVDDVIVLDVPSLMVSVIYISSDSSIHSVADSFESVTSSALQAARLRLYATYDDDAMSVAPSSPVRAPTPPPVPDYVPDHVPDPDLVPFDIPLIAPLVPEPISAPLDLPPIALDIPQPPLTIDVPPPFVSYEHLTDLPIVFRHEIPAPRPGGGTSGQPPSFNPFASADFPPIP</sequence>
<name>A0A9K3GY12_HELAN</name>
<dbReference type="AlphaFoldDB" id="A0A9K3GY12"/>
<evidence type="ECO:0000313" key="2">
    <source>
        <dbReference type="EMBL" id="KAF5759358.1"/>
    </source>
</evidence>
<feature type="compositionally biased region" description="Acidic residues" evidence="1">
    <location>
        <begin position="1"/>
        <end position="10"/>
    </location>
</feature>
<feature type="region of interest" description="Disordered" evidence="1">
    <location>
        <begin position="1"/>
        <end position="31"/>
    </location>
</feature>
<evidence type="ECO:0000256" key="1">
    <source>
        <dbReference type="SAM" id="MobiDB-lite"/>
    </source>
</evidence>
<reference evidence="2" key="2">
    <citation type="submission" date="2020-06" db="EMBL/GenBank/DDBJ databases">
        <title>Helianthus annuus Genome sequencing and assembly Release 2.</title>
        <authorList>
            <person name="Gouzy J."/>
            <person name="Langlade N."/>
            <person name="Munos S."/>
        </authorList>
    </citation>
    <scope>NUCLEOTIDE SEQUENCE</scope>
    <source>
        <tissue evidence="2">Leaves</tissue>
    </source>
</reference>
<reference evidence="2" key="1">
    <citation type="journal article" date="2017" name="Nature">
        <title>The sunflower genome provides insights into oil metabolism, flowering and Asterid evolution.</title>
        <authorList>
            <person name="Badouin H."/>
            <person name="Gouzy J."/>
            <person name="Grassa C.J."/>
            <person name="Murat F."/>
            <person name="Staton S.E."/>
            <person name="Cottret L."/>
            <person name="Lelandais-Briere C."/>
            <person name="Owens G.L."/>
            <person name="Carrere S."/>
            <person name="Mayjonade B."/>
            <person name="Legrand L."/>
            <person name="Gill N."/>
            <person name="Kane N.C."/>
            <person name="Bowers J.E."/>
            <person name="Hubner S."/>
            <person name="Bellec A."/>
            <person name="Berard A."/>
            <person name="Berges H."/>
            <person name="Blanchet N."/>
            <person name="Boniface M.C."/>
            <person name="Brunel D."/>
            <person name="Catrice O."/>
            <person name="Chaidir N."/>
            <person name="Claudel C."/>
            <person name="Donnadieu C."/>
            <person name="Faraut T."/>
            <person name="Fievet G."/>
            <person name="Helmstetter N."/>
            <person name="King M."/>
            <person name="Knapp S.J."/>
            <person name="Lai Z."/>
            <person name="Le Paslier M.C."/>
            <person name="Lippi Y."/>
            <person name="Lorenzon L."/>
            <person name="Mandel J.R."/>
            <person name="Marage G."/>
            <person name="Marchand G."/>
            <person name="Marquand E."/>
            <person name="Bret-Mestries E."/>
            <person name="Morien E."/>
            <person name="Nambeesan S."/>
            <person name="Nguyen T."/>
            <person name="Pegot-Espagnet P."/>
            <person name="Pouilly N."/>
            <person name="Raftis F."/>
            <person name="Sallet E."/>
            <person name="Schiex T."/>
            <person name="Thomas J."/>
            <person name="Vandecasteele C."/>
            <person name="Vares D."/>
            <person name="Vear F."/>
            <person name="Vautrin S."/>
            <person name="Crespi M."/>
            <person name="Mangin B."/>
            <person name="Burke J.M."/>
            <person name="Salse J."/>
            <person name="Munos S."/>
            <person name="Vincourt P."/>
            <person name="Rieseberg L.H."/>
            <person name="Langlade N.B."/>
        </authorList>
    </citation>
    <scope>NUCLEOTIDE SEQUENCE</scope>
    <source>
        <tissue evidence="2">Leaves</tissue>
    </source>
</reference>
<organism evidence="2 3">
    <name type="scientific">Helianthus annuus</name>
    <name type="common">Common sunflower</name>
    <dbReference type="NCBI Taxonomy" id="4232"/>
    <lineage>
        <taxon>Eukaryota</taxon>
        <taxon>Viridiplantae</taxon>
        <taxon>Streptophyta</taxon>
        <taxon>Embryophyta</taxon>
        <taxon>Tracheophyta</taxon>
        <taxon>Spermatophyta</taxon>
        <taxon>Magnoliopsida</taxon>
        <taxon>eudicotyledons</taxon>
        <taxon>Gunneridae</taxon>
        <taxon>Pentapetalae</taxon>
        <taxon>asterids</taxon>
        <taxon>campanulids</taxon>
        <taxon>Asterales</taxon>
        <taxon>Asteraceae</taxon>
        <taxon>Asteroideae</taxon>
        <taxon>Heliantheae alliance</taxon>
        <taxon>Heliantheae</taxon>
        <taxon>Helianthus</taxon>
    </lineage>
</organism>
<proteinExistence type="predicted"/>
<keyword evidence="3" id="KW-1185">Reference proteome</keyword>
<dbReference type="EMBL" id="MNCJ02000331">
    <property type="protein sequence ID" value="KAF5759358.1"/>
    <property type="molecule type" value="Genomic_DNA"/>
</dbReference>
<gene>
    <name evidence="2" type="ORF">HanXRQr2_Chr16g0740291</name>
</gene>
<accession>A0A9K3GY12</accession>